<name>X0ZBM2_9ZZZZ</name>
<comment type="caution">
    <text evidence="1">The sequence shown here is derived from an EMBL/GenBank/DDBJ whole genome shotgun (WGS) entry which is preliminary data.</text>
</comment>
<reference evidence="1" key="1">
    <citation type="journal article" date="2014" name="Front. Microbiol.">
        <title>High frequency of phylogenetically diverse reductive dehalogenase-homologous genes in deep subseafloor sedimentary metagenomes.</title>
        <authorList>
            <person name="Kawai M."/>
            <person name="Futagami T."/>
            <person name="Toyoda A."/>
            <person name="Takaki Y."/>
            <person name="Nishi S."/>
            <person name="Hori S."/>
            <person name="Arai W."/>
            <person name="Tsubouchi T."/>
            <person name="Morono Y."/>
            <person name="Uchiyama I."/>
            <person name="Ito T."/>
            <person name="Fujiyama A."/>
            <person name="Inagaki F."/>
            <person name="Takami H."/>
        </authorList>
    </citation>
    <scope>NUCLEOTIDE SEQUENCE</scope>
    <source>
        <strain evidence="1">Expedition CK06-06</strain>
    </source>
</reference>
<sequence>MVMMNLSQEMKRNECKSGCYLRDICTKPCSKCPDRFYCWTRGHFETSDHKFDNDWHKSYDIANNKKYEELRKKNAKM</sequence>
<evidence type="ECO:0000313" key="1">
    <source>
        <dbReference type="EMBL" id="GAG55642.1"/>
    </source>
</evidence>
<proteinExistence type="predicted"/>
<gene>
    <name evidence="1" type="ORF">S01H4_13531</name>
</gene>
<protein>
    <submittedName>
        <fullName evidence="1">Uncharacterized protein</fullName>
    </submittedName>
</protein>
<organism evidence="1">
    <name type="scientific">marine sediment metagenome</name>
    <dbReference type="NCBI Taxonomy" id="412755"/>
    <lineage>
        <taxon>unclassified sequences</taxon>
        <taxon>metagenomes</taxon>
        <taxon>ecological metagenomes</taxon>
    </lineage>
</organism>
<dbReference type="AlphaFoldDB" id="X0ZBM2"/>
<accession>X0ZBM2</accession>
<dbReference type="EMBL" id="BART01005957">
    <property type="protein sequence ID" value="GAG55642.1"/>
    <property type="molecule type" value="Genomic_DNA"/>
</dbReference>